<gene>
    <name evidence="6" type="ORF">I5677_14180</name>
</gene>
<keyword evidence="3" id="KW-0808">Transferase</keyword>
<evidence type="ECO:0000313" key="7">
    <source>
        <dbReference type="Proteomes" id="UP000623269"/>
    </source>
</evidence>
<dbReference type="InterPro" id="IPR014729">
    <property type="entry name" value="Rossmann-like_a/b/a_fold"/>
</dbReference>
<comment type="catalytic activity">
    <reaction evidence="1">
        <text>D-fructose 6-phosphate + L-glutamine = D-glucosamine 6-phosphate + L-glutamate</text>
        <dbReference type="Rhea" id="RHEA:13237"/>
        <dbReference type="ChEBI" id="CHEBI:29985"/>
        <dbReference type="ChEBI" id="CHEBI:58359"/>
        <dbReference type="ChEBI" id="CHEBI:58725"/>
        <dbReference type="ChEBI" id="CHEBI:61527"/>
        <dbReference type="EC" id="2.6.1.16"/>
    </reaction>
</comment>
<dbReference type="SUPFAM" id="SSF56235">
    <property type="entry name" value="N-terminal nucleophile aminohydrolases (Ntn hydrolases)"/>
    <property type="match status" value="1"/>
</dbReference>
<dbReference type="Proteomes" id="UP000623269">
    <property type="component" value="Unassembled WGS sequence"/>
</dbReference>
<accession>A0A8J7H480</accession>
<evidence type="ECO:0000256" key="2">
    <source>
        <dbReference type="ARBA" id="ARBA00012916"/>
    </source>
</evidence>
<dbReference type="Gene3D" id="3.40.50.620">
    <property type="entry name" value="HUPs"/>
    <property type="match status" value="1"/>
</dbReference>
<dbReference type="Gene3D" id="3.60.20.10">
    <property type="entry name" value="Glutamine Phosphoribosylpyrophosphate, subunit 1, domain 1"/>
    <property type="match status" value="1"/>
</dbReference>
<evidence type="ECO:0000256" key="1">
    <source>
        <dbReference type="ARBA" id="ARBA00001031"/>
    </source>
</evidence>
<dbReference type="InterPro" id="IPR017932">
    <property type="entry name" value="GATase_2_dom"/>
</dbReference>
<feature type="domain" description="Glutamine amidotransferase type-2" evidence="5">
    <location>
        <begin position="2"/>
        <end position="246"/>
    </location>
</feature>
<dbReference type="SUPFAM" id="SSF52402">
    <property type="entry name" value="Adenine nucleotide alpha hydrolases-like"/>
    <property type="match status" value="1"/>
</dbReference>
<dbReference type="Pfam" id="PF13537">
    <property type="entry name" value="GATase_7"/>
    <property type="match status" value="1"/>
</dbReference>
<proteinExistence type="predicted"/>
<organism evidence="6 7">
    <name type="scientific">Mobilitalea sibirica</name>
    <dbReference type="NCBI Taxonomy" id="1462919"/>
    <lineage>
        <taxon>Bacteria</taxon>
        <taxon>Bacillati</taxon>
        <taxon>Bacillota</taxon>
        <taxon>Clostridia</taxon>
        <taxon>Lachnospirales</taxon>
        <taxon>Lachnospiraceae</taxon>
        <taxon>Mobilitalea</taxon>
    </lineage>
</organism>
<comment type="caution">
    <text evidence="6">The sequence shown here is derived from an EMBL/GenBank/DDBJ whole genome shotgun (WGS) entry which is preliminary data.</text>
</comment>
<dbReference type="EMBL" id="JAEAGR010000016">
    <property type="protein sequence ID" value="MBH1942045.1"/>
    <property type="molecule type" value="Genomic_DNA"/>
</dbReference>
<reference evidence="6" key="1">
    <citation type="submission" date="2020-12" db="EMBL/GenBank/DDBJ databases">
        <title>M. sibirica DSM 26468T genome.</title>
        <authorList>
            <person name="Thieme N."/>
            <person name="Rettenmaier R."/>
            <person name="Zverlov V."/>
            <person name="Liebl W."/>
        </authorList>
    </citation>
    <scope>NUCLEOTIDE SEQUENCE</scope>
    <source>
        <strain evidence="6">DSM 26468</strain>
    </source>
</reference>
<evidence type="ECO:0000259" key="5">
    <source>
        <dbReference type="PROSITE" id="PS51278"/>
    </source>
</evidence>
<name>A0A8J7H480_9FIRM</name>
<keyword evidence="7" id="KW-1185">Reference proteome</keyword>
<dbReference type="GO" id="GO:0004360">
    <property type="term" value="F:glutamine-fructose-6-phosphate transaminase (isomerizing) activity"/>
    <property type="evidence" value="ECO:0007669"/>
    <property type="project" value="UniProtKB-EC"/>
</dbReference>
<evidence type="ECO:0000313" key="6">
    <source>
        <dbReference type="EMBL" id="MBH1942045.1"/>
    </source>
</evidence>
<dbReference type="AlphaFoldDB" id="A0A8J7H480"/>
<dbReference type="PANTHER" id="PTHR10937">
    <property type="entry name" value="GLUCOSAMINE--FRUCTOSE-6-PHOSPHATE AMINOTRANSFERASE, ISOMERIZING"/>
    <property type="match status" value="1"/>
</dbReference>
<dbReference type="CDD" id="cd00352">
    <property type="entry name" value="Gn_AT_II"/>
    <property type="match status" value="1"/>
</dbReference>
<dbReference type="PROSITE" id="PS51278">
    <property type="entry name" value="GATASE_TYPE_2"/>
    <property type="match status" value="1"/>
</dbReference>
<evidence type="ECO:0000256" key="4">
    <source>
        <dbReference type="ARBA" id="ARBA00022962"/>
    </source>
</evidence>
<evidence type="ECO:0000256" key="3">
    <source>
        <dbReference type="ARBA" id="ARBA00022679"/>
    </source>
</evidence>
<dbReference type="RefSeq" id="WP_197662290.1">
    <property type="nucleotide sequence ID" value="NZ_JAEAGR010000016.1"/>
</dbReference>
<protein>
    <recommendedName>
        <fullName evidence="2">glutamine--fructose-6-phosphate transaminase (isomerizing)</fullName>
        <ecNumber evidence="2">2.6.1.16</ecNumber>
    </recommendedName>
</protein>
<sequence length="682" mass="78982">MCGIFGVIINSKATNLNNIENIIKDLVEFSQSRGRDSSGLMLYDKELNEYNIYKGSMSIKQLTKNSKLKKSIKDYIHKSWENESELFIMGHSRLVTNGSQISQHNNQPVIRNNMIAIHNGIIVNDNEIWKRHSDYTRYYEVDTESYLALLNDLYGTDLDITSTIDKIYSEIEGTVSLATVISKSKSLLLHSNNGSLYLMTDLQNVLIFASENNTLKRIYEKYDFDNKEKIQIFQLNKGSFGLCDYADMTITVHENINPLTNTLEFKRYNDNVTINVNEIQKKSKEELDLVPSIPTVVNSSENVKLSKMLQYDRDNAINIKRCTKCLLPSTFPFIRFDDHGECNYCHNYKIKNKPKKLDELIDLIEPYRRKDGKPDCIVPFSGGRDSTYALHLIKNELNLNPIAYTYDWGMVTDLGRRNIARVCGKLEVENIIVAADIRKKRQNIKKNLSAWLRKPHLGMLPILMAGDKYFYYYVEKIKRETGIKLNIWGVNPMENTDFKVGFVGVSPDFEKKYIYSLSIGRKFKLISSMGKIVASNPAYINSSVFDTLGSFVSRSILPHNDYFHLFDYYKWDEHEIDDLISNEYNWEKAVDTSTTWRIGDGTAAFYNYVYFTVAGFSEHDAFRSNQIREGVITREEALKLVIEENRPRHATIKWYLDTVGMDYEQVISIVNQIPKLYKNREE</sequence>
<dbReference type="InterPro" id="IPR029055">
    <property type="entry name" value="Ntn_hydrolases_N"/>
</dbReference>
<dbReference type="EC" id="2.6.1.16" evidence="2"/>
<keyword evidence="4" id="KW-0315">Glutamine amidotransferase</keyword>